<evidence type="ECO:0000313" key="3">
    <source>
        <dbReference type="Proteomes" id="UP001172101"/>
    </source>
</evidence>
<gene>
    <name evidence="2" type="ORF">B0T26DRAFT_177210</name>
</gene>
<keyword evidence="3" id="KW-1185">Reference proteome</keyword>
<feature type="compositionally biased region" description="Polar residues" evidence="1">
    <location>
        <begin position="69"/>
        <end position="79"/>
    </location>
</feature>
<dbReference type="EMBL" id="JAUIRO010000002">
    <property type="protein sequence ID" value="KAK0728564.1"/>
    <property type="molecule type" value="Genomic_DNA"/>
</dbReference>
<dbReference type="AlphaFoldDB" id="A0AA40B6D6"/>
<comment type="caution">
    <text evidence="2">The sequence shown here is derived from an EMBL/GenBank/DDBJ whole genome shotgun (WGS) entry which is preliminary data.</text>
</comment>
<accession>A0AA40B6D6</accession>
<proteinExistence type="predicted"/>
<sequence>MLRTAFRTRRATLLGQLAWLPERDATCVRIRCKYPAKNNGRGGPTRRRRRRSEEPTNTNKKIGWAGHQESPTRQPSRPSQAKPRHGMACGTGSGQVRSIGSLSVSCISLSLTHLGSYIQLPIRNRVASSLIPAARQFTSVITCSGFCKFFQKGPCLSLFQQIGKVLCSSAYLPTSRHAYAYITYMFTYLATRHYSVLNWPVPHSPGAKMQNVSIRPSI</sequence>
<evidence type="ECO:0000313" key="2">
    <source>
        <dbReference type="EMBL" id="KAK0728564.1"/>
    </source>
</evidence>
<organism evidence="2 3">
    <name type="scientific">Lasiosphaeria miniovina</name>
    <dbReference type="NCBI Taxonomy" id="1954250"/>
    <lineage>
        <taxon>Eukaryota</taxon>
        <taxon>Fungi</taxon>
        <taxon>Dikarya</taxon>
        <taxon>Ascomycota</taxon>
        <taxon>Pezizomycotina</taxon>
        <taxon>Sordariomycetes</taxon>
        <taxon>Sordariomycetidae</taxon>
        <taxon>Sordariales</taxon>
        <taxon>Lasiosphaeriaceae</taxon>
        <taxon>Lasiosphaeria</taxon>
    </lineage>
</organism>
<dbReference type="RefSeq" id="XP_060301419.1">
    <property type="nucleotide sequence ID" value="XM_060433592.1"/>
</dbReference>
<dbReference type="Proteomes" id="UP001172101">
    <property type="component" value="Unassembled WGS sequence"/>
</dbReference>
<protein>
    <submittedName>
        <fullName evidence="2">Uncharacterized protein</fullName>
    </submittedName>
</protein>
<name>A0AA40B6D6_9PEZI</name>
<evidence type="ECO:0000256" key="1">
    <source>
        <dbReference type="SAM" id="MobiDB-lite"/>
    </source>
</evidence>
<feature type="region of interest" description="Disordered" evidence="1">
    <location>
        <begin position="34"/>
        <end position="90"/>
    </location>
</feature>
<reference evidence="2" key="1">
    <citation type="submission" date="2023-06" db="EMBL/GenBank/DDBJ databases">
        <title>Genome-scale phylogeny and comparative genomics of the fungal order Sordariales.</title>
        <authorList>
            <consortium name="Lawrence Berkeley National Laboratory"/>
            <person name="Hensen N."/>
            <person name="Bonometti L."/>
            <person name="Westerberg I."/>
            <person name="Brannstrom I.O."/>
            <person name="Guillou S."/>
            <person name="Cros-Aarteil S."/>
            <person name="Calhoun S."/>
            <person name="Haridas S."/>
            <person name="Kuo A."/>
            <person name="Mondo S."/>
            <person name="Pangilinan J."/>
            <person name="Riley R."/>
            <person name="LaButti K."/>
            <person name="Andreopoulos B."/>
            <person name="Lipzen A."/>
            <person name="Chen C."/>
            <person name="Yanf M."/>
            <person name="Daum C."/>
            <person name="Ng V."/>
            <person name="Clum A."/>
            <person name="Steindorff A."/>
            <person name="Ohm R."/>
            <person name="Martin F."/>
            <person name="Silar P."/>
            <person name="Natvig D."/>
            <person name="Lalanne C."/>
            <person name="Gautier V."/>
            <person name="Ament-velasquez S.L."/>
            <person name="Kruys A."/>
            <person name="Hutchinson M.I."/>
            <person name="Powell A.J."/>
            <person name="Barry K."/>
            <person name="Miller A.N."/>
            <person name="Grigoriev I.V."/>
            <person name="Debuchy R."/>
            <person name="Gladieux P."/>
            <person name="Thoren M.H."/>
            <person name="Johannesson H."/>
        </authorList>
    </citation>
    <scope>NUCLEOTIDE SEQUENCE</scope>
    <source>
        <strain evidence="2">SMH2392-1A</strain>
    </source>
</reference>
<dbReference type="GeneID" id="85316862"/>